<gene>
    <name evidence="2" type="ORF">Tci_357253</name>
</gene>
<evidence type="ECO:0000313" key="2">
    <source>
        <dbReference type="EMBL" id="GEX85278.1"/>
    </source>
</evidence>
<proteinExistence type="predicted"/>
<sequence>MADLAFASQHNMISYLENTKNNAEFNQIVDFLTSSSIHHSLTVFSNMIRKSEKISGTVTPLFATMLAPPAVVEGEGSGNPSESQPTPSPAQPINESQIPESSSSPQNTQNPRQTLEGTGFPHTTGPNFPDPSVDVEGCPLGGDDSLVRAATTASLDAKQDNSSGLGRQETIGGAMAQIRSEGALIQSIDPPLSTGGHTPGSDEGRMRLKELTDLCTTLLQKVLDLENVKTAQAKEISSLKKRVTKLEKRQSLRFSGFHPFRAGTSKRHSFGRKKISKQERKNLKSQQTFQDTNDVLDEDADTEMVVEDKGNATLFDDEDVTIADTLVKIKNQKAKEKGIAFKDADDSARPIRSITTLQPLPTVDPKDKEKRYTLTKEILGKMLSSRLEAETESTLDSA</sequence>
<feature type="region of interest" description="Disordered" evidence="1">
    <location>
        <begin position="72"/>
        <end position="141"/>
    </location>
</feature>
<comment type="caution">
    <text evidence="2">The sequence shown here is derived from an EMBL/GenBank/DDBJ whole genome shotgun (WGS) entry which is preliminary data.</text>
</comment>
<evidence type="ECO:0000256" key="1">
    <source>
        <dbReference type="SAM" id="MobiDB-lite"/>
    </source>
</evidence>
<name>A0A699HC28_TANCI</name>
<feature type="compositionally biased region" description="Basic residues" evidence="1">
    <location>
        <begin position="264"/>
        <end position="275"/>
    </location>
</feature>
<protein>
    <submittedName>
        <fullName evidence="2">Uncharacterized protein</fullName>
    </submittedName>
</protein>
<reference evidence="2" key="1">
    <citation type="journal article" date="2019" name="Sci. Rep.">
        <title>Draft genome of Tanacetum cinerariifolium, the natural source of mosquito coil.</title>
        <authorList>
            <person name="Yamashiro T."/>
            <person name="Shiraishi A."/>
            <person name="Satake H."/>
            <person name="Nakayama K."/>
        </authorList>
    </citation>
    <scope>NUCLEOTIDE SEQUENCE</scope>
</reference>
<feature type="region of interest" description="Disordered" evidence="1">
    <location>
        <begin position="263"/>
        <end position="288"/>
    </location>
</feature>
<organism evidence="2">
    <name type="scientific">Tanacetum cinerariifolium</name>
    <name type="common">Dalmatian daisy</name>
    <name type="synonym">Chrysanthemum cinerariifolium</name>
    <dbReference type="NCBI Taxonomy" id="118510"/>
    <lineage>
        <taxon>Eukaryota</taxon>
        <taxon>Viridiplantae</taxon>
        <taxon>Streptophyta</taxon>
        <taxon>Embryophyta</taxon>
        <taxon>Tracheophyta</taxon>
        <taxon>Spermatophyta</taxon>
        <taxon>Magnoliopsida</taxon>
        <taxon>eudicotyledons</taxon>
        <taxon>Gunneridae</taxon>
        <taxon>Pentapetalae</taxon>
        <taxon>asterids</taxon>
        <taxon>campanulids</taxon>
        <taxon>Asterales</taxon>
        <taxon>Asteraceae</taxon>
        <taxon>Asteroideae</taxon>
        <taxon>Anthemideae</taxon>
        <taxon>Anthemidinae</taxon>
        <taxon>Tanacetum</taxon>
    </lineage>
</organism>
<dbReference type="EMBL" id="BKCJ010134437">
    <property type="protein sequence ID" value="GEX85278.1"/>
    <property type="molecule type" value="Genomic_DNA"/>
</dbReference>
<feature type="compositionally biased region" description="Low complexity" evidence="1">
    <location>
        <begin position="93"/>
        <end position="107"/>
    </location>
</feature>
<dbReference type="AlphaFoldDB" id="A0A699HC28"/>
<accession>A0A699HC28</accession>